<comment type="caution">
    <text evidence="1">The sequence shown here is derived from an EMBL/GenBank/DDBJ whole genome shotgun (WGS) entry which is preliminary data.</text>
</comment>
<dbReference type="AlphaFoldDB" id="A0A7W8P545"/>
<sequence>MSLLSGNVASASGAIGLRPYHRPKPLAGTTLTTHTRPGDNLAIHRAFEFCHPSDMLVIDGAIRDAARPDDERLMNPLLLATWRTT</sequence>
<accession>A0A7W8P545</accession>
<gene>
    <name evidence="1" type="ORF">HDG41_004066</name>
</gene>
<name>A0A7W8P545_9BURK</name>
<dbReference type="SUPFAM" id="SSF89562">
    <property type="entry name" value="RraA-like"/>
    <property type="match status" value="1"/>
</dbReference>
<dbReference type="Proteomes" id="UP000592820">
    <property type="component" value="Unassembled WGS sequence"/>
</dbReference>
<protein>
    <submittedName>
        <fullName evidence="1">Regulator of RNase E activity RraA</fullName>
    </submittedName>
</protein>
<organism evidence="1 2">
    <name type="scientific">Paraburkholderia youngii</name>
    <dbReference type="NCBI Taxonomy" id="2782701"/>
    <lineage>
        <taxon>Bacteria</taxon>
        <taxon>Pseudomonadati</taxon>
        <taxon>Pseudomonadota</taxon>
        <taxon>Betaproteobacteria</taxon>
        <taxon>Burkholderiales</taxon>
        <taxon>Burkholderiaceae</taxon>
        <taxon>Paraburkholderia</taxon>
    </lineage>
</organism>
<proteinExistence type="predicted"/>
<evidence type="ECO:0000313" key="2">
    <source>
        <dbReference type="Proteomes" id="UP000592820"/>
    </source>
</evidence>
<dbReference type="InterPro" id="IPR036704">
    <property type="entry name" value="RraA/RraA-like_sf"/>
</dbReference>
<dbReference type="EMBL" id="JACHDE010000006">
    <property type="protein sequence ID" value="MBB5401983.1"/>
    <property type="molecule type" value="Genomic_DNA"/>
</dbReference>
<dbReference type="InterPro" id="IPR005493">
    <property type="entry name" value="RraA/RraA-like"/>
</dbReference>
<reference evidence="1 2" key="1">
    <citation type="submission" date="2020-08" db="EMBL/GenBank/DDBJ databases">
        <title>Genomic Encyclopedia of Type Strains, Phase IV (KMG-V): Genome sequencing to study the core and pangenomes of soil and plant-associated prokaryotes.</title>
        <authorList>
            <person name="Whitman W."/>
        </authorList>
    </citation>
    <scope>NUCLEOTIDE SEQUENCE [LARGE SCALE GENOMIC DNA]</scope>
    <source>
        <strain evidence="1 2">JPY162</strain>
    </source>
</reference>
<evidence type="ECO:0000313" key="1">
    <source>
        <dbReference type="EMBL" id="MBB5401983.1"/>
    </source>
</evidence>
<dbReference type="Pfam" id="PF03737">
    <property type="entry name" value="RraA-like"/>
    <property type="match status" value="1"/>
</dbReference>